<feature type="domain" description="Peptidase C39" evidence="1">
    <location>
        <begin position="13"/>
        <end position="147"/>
    </location>
</feature>
<organism evidence="2 3">
    <name type="scientific">Candidatus Chloroploca mongolica</name>
    <dbReference type="NCBI Taxonomy" id="2528176"/>
    <lineage>
        <taxon>Bacteria</taxon>
        <taxon>Bacillati</taxon>
        <taxon>Chloroflexota</taxon>
        <taxon>Chloroflexia</taxon>
        <taxon>Chloroflexales</taxon>
        <taxon>Chloroflexineae</taxon>
        <taxon>Oscillochloridaceae</taxon>
        <taxon>Candidatus Chloroploca</taxon>
    </lineage>
</organism>
<sequence>MPNVLLPVPHYRQSRDGYCLPACVRMVLAYWGDLRDEATLARQLGTKRYGTPMTAVTRLALRHRYEVQLTSLTDTLLQTYLDRSVPVLARVWTAMLPDCDVVSSHVLVVVGYDEGGVYVNDPAFDAYPLHVPWAAFLAAWAEFDETAVIVTKTGVSR</sequence>
<dbReference type="Pfam" id="PF13529">
    <property type="entry name" value="Peptidase_C39_2"/>
    <property type="match status" value="1"/>
</dbReference>
<name>A0ABS4D458_9CHLR</name>
<dbReference type="PROSITE" id="PS50990">
    <property type="entry name" value="PEPTIDASE_C39"/>
    <property type="match status" value="1"/>
</dbReference>
<accession>A0ABS4D458</accession>
<evidence type="ECO:0000313" key="3">
    <source>
        <dbReference type="Proteomes" id="UP001193081"/>
    </source>
</evidence>
<dbReference type="Gene3D" id="3.90.70.10">
    <property type="entry name" value="Cysteine proteinases"/>
    <property type="match status" value="1"/>
</dbReference>
<dbReference type="Proteomes" id="UP001193081">
    <property type="component" value="Unassembled WGS sequence"/>
</dbReference>
<dbReference type="InterPro" id="IPR005074">
    <property type="entry name" value="Peptidase_C39"/>
</dbReference>
<comment type="caution">
    <text evidence="2">The sequence shown here is derived from an EMBL/GenBank/DDBJ whole genome shotgun (WGS) entry which is preliminary data.</text>
</comment>
<gene>
    <name evidence="2" type="ORF">EYB53_000710</name>
</gene>
<keyword evidence="3" id="KW-1185">Reference proteome</keyword>
<evidence type="ECO:0000313" key="2">
    <source>
        <dbReference type="EMBL" id="MBP1464216.1"/>
    </source>
</evidence>
<dbReference type="EMBL" id="SIJK02000001">
    <property type="protein sequence ID" value="MBP1464216.1"/>
    <property type="molecule type" value="Genomic_DNA"/>
</dbReference>
<dbReference type="InterPro" id="IPR039564">
    <property type="entry name" value="Peptidase_C39-like"/>
</dbReference>
<protein>
    <submittedName>
        <fullName evidence="2">C39 family peptidase</fullName>
    </submittedName>
</protein>
<proteinExistence type="predicted"/>
<reference evidence="2 3" key="1">
    <citation type="submission" date="2021-03" db="EMBL/GenBank/DDBJ databases">
        <authorList>
            <person name="Grouzdev D.S."/>
        </authorList>
    </citation>
    <scope>NUCLEOTIDE SEQUENCE [LARGE SCALE GENOMIC DNA]</scope>
    <source>
        <strain evidence="2 3">M50-1</strain>
    </source>
</reference>
<evidence type="ECO:0000259" key="1">
    <source>
        <dbReference type="PROSITE" id="PS50990"/>
    </source>
</evidence>